<keyword evidence="1" id="KW-0677">Repeat</keyword>
<sequence length="1103" mass="127327">MADEINTELIHHDKRSSNDDSSPNYLNGNDSIEDDANESSFDPLLVHEESSNIDSSPEIDYQEKPVELKAQRELDEDEIPPPVVPTEQTPSEVETTHSRTESESSITDDRPLTELETPYEHHEENETSPVELSNDQSSSNNHSFVEIEQSLELAETEQEQEVNEIPNESITEEDNVQEEVHFTEEDFPPLSSPAITTDQIKEEQEQPLASTIFKEEEFPPLPTPEATTIVQTKEEIISLPEPEDILGNKTLIKQIIEQGTPSTRPTRSTLATVTYTLSLIDNFTSNVRVIETVSHESFFVSECDTIPAIDLAVQFMNRGERAIIDADIRHGYGELGYEEKQIPSINSTTNQSYRMKIDLELIDWKSPPNIQSLTVDERLFWGDKKRQMGNFYYRRRDYSNALQCYRGALRFLDVETNLLGVPCDDNQRSLLTDSYIQVQNNVAQVNLFLNKYEACLNAVENVLKYDSKNVKALFRQGKALFELGKYDQALQPLKSFAQIQRGNSNAAGDYDKVTEMITTCENKLANYQKKEKEIYRRMFQPAPPTTNQQRQTKVQKKIDNASSNTWLYIGLGGAALAAIGIFTFMKYRKTSIESLTIDINASPLQVSCWPYLPRLSTLRLLGVREYNDVITFLLLHAATLTHLTIDTRFEIESSGVTQKYIHPKCDIISIVKNIIFRHLHSLRSLDFGPNDFNGVYDWRITHISARLTFLRVSLWWPSDVVRLISTPPLPETLKYLYISLSDITCGMLSRLPNKQQLAPMKQLRSFTFMKSFIWRFDNELAFIELLTCEDIMPMLQRVKLSIILNNHEFDRFKQCSIFNDHRCIDVHFALCIEDYDRCFNSTDLIPHGSFSYPKEVRGSALMVNYWYNIGYSTTVSLSRKSRYQFDRRWVWYTHPWSFQTFYMIPLLNQCNHERELYATPSSFNSISPPNISPLLRYVPVSSRVLQDNKGSHGDINTNIHVTIPADRIVVTDCLDNLPNFLYTPNLRSIQIIFHHSEPVTTMNWNSLRTFSILPLLKSLRITIYDCKTILEDQHCQSIVEKIPMLVDFVFCFRGRTIRVPNHEYSYIHQKSIRNLYHHVSMLTSNRQHKIVIEPDECGLMVWL</sequence>
<comment type="catalytic activity">
    <reaction evidence="3">
        <text>[protein]-peptidylproline (omega=180) = [protein]-peptidylproline (omega=0)</text>
        <dbReference type="Rhea" id="RHEA:16237"/>
        <dbReference type="Rhea" id="RHEA-COMP:10747"/>
        <dbReference type="Rhea" id="RHEA-COMP:10748"/>
        <dbReference type="ChEBI" id="CHEBI:83833"/>
        <dbReference type="ChEBI" id="CHEBI:83834"/>
        <dbReference type="EC" id="5.2.1.8"/>
    </reaction>
</comment>
<accession>A0A814W1M5</accession>
<dbReference type="AlphaFoldDB" id="A0A814W1M5"/>
<dbReference type="InterPro" id="IPR046357">
    <property type="entry name" value="PPIase_dom_sf"/>
</dbReference>
<feature type="compositionally biased region" description="Polar residues" evidence="4">
    <location>
        <begin position="127"/>
        <end position="143"/>
    </location>
</feature>
<keyword evidence="3" id="KW-0697">Rotamase</keyword>
<dbReference type="EC" id="5.2.1.8" evidence="3"/>
<dbReference type="PANTHER" id="PTHR46512:SF1">
    <property type="entry name" value="PEPTIDYLPROLYL ISOMERASE"/>
    <property type="match status" value="1"/>
</dbReference>
<dbReference type="GO" id="GO:0005740">
    <property type="term" value="C:mitochondrial envelope"/>
    <property type="evidence" value="ECO:0007669"/>
    <property type="project" value="TreeGrafter"/>
</dbReference>
<dbReference type="InterPro" id="IPR001179">
    <property type="entry name" value="PPIase_FKBP_dom"/>
</dbReference>
<dbReference type="SUPFAM" id="SSF54534">
    <property type="entry name" value="FKBP-like"/>
    <property type="match status" value="1"/>
</dbReference>
<dbReference type="PROSITE" id="PS50059">
    <property type="entry name" value="FKBP_PPIASE"/>
    <property type="match status" value="1"/>
</dbReference>
<gene>
    <name evidence="6" type="ORF">EDS130_LOCUS25028</name>
</gene>
<protein>
    <recommendedName>
        <fullName evidence="3">peptidylprolyl isomerase</fullName>
        <ecNumber evidence="3">5.2.1.8</ecNumber>
    </recommendedName>
</protein>
<dbReference type="SUPFAM" id="SSF52047">
    <property type="entry name" value="RNI-like"/>
    <property type="match status" value="1"/>
</dbReference>
<feature type="compositionally biased region" description="Basic and acidic residues" evidence="4">
    <location>
        <begin position="94"/>
        <end position="125"/>
    </location>
</feature>
<dbReference type="InterPro" id="IPR019734">
    <property type="entry name" value="TPR_rpt"/>
</dbReference>
<dbReference type="GO" id="GO:0005829">
    <property type="term" value="C:cytosol"/>
    <property type="evidence" value="ECO:0007669"/>
    <property type="project" value="TreeGrafter"/>
</dbReference>
<dbReference type="Gene3D" id="3.10.50.40">
    <property type="match status" value="1"/>
</dbReference>
<evidence type="ECO:0000256" key="2">
    <source>
        <dbReference type="ARBA" id="ARBA00022803"/>
    </source>
</evidence>
<dbReference type="GO" id="GO:0043066">
    <property type="term" value="P:negative regulation of apoptotic process"/>
    <property type="evidence" value="ECO:0007669"/>
    <property type="project" value="TreeGrafter"/>
</dbReference>
<evidence type="ECO:0000256" key="1">
    <source>
        <dbReference type="ARBA" id="ARBA00022737"/>
    </source>
</evidence>
<feature type="region of interest" description="Disordered" evidence="4">
    <location>
        <begin position="1"/>
        <end position="172"/>
    </location>
</feature>
<dbReference type="PANTHER" id="PTHR46512">
    <property type="entry name" value="PEPTIDYLPROLYL ISOMERASE"/>
    <property type="match status" value="1"/>
</dbReference>
<proteinExistence type="predicted"/>
<dbReference type="Proteomes" id="UP000663852">
    <property type="component" value="Unassembled WGS sequence"/>
</dbReference>
<feature type="domain" description="PPIase FKBP-type" evidence="5">
    <location>
        <begin position="268"/>
        <end position="365"/>
    </location>
</feature>
<name>A0A814W1M5_ADIRI</name>
<dbReference type="GO" id="GO:0003755">
    <property type="term" value="F:peptidyl-prolyl cis-trans isomerase activity"/>
    <property type="evidence" value="ECO:0007669"/>
    <property type="project" value="UniProtKB-KW"/>
</dbReference>
<keyword evidence="2" id="KW-0802">TPR repeat</keyword>
<evidence type="ECO:0000259" key="5">
    <source>
        <dbReference type="PROSITE" id="PS50059"/>
    </source>
</evidence>
<dbReference type="OrthoDB" id="10046266at2759"/>
<organism evidence="6 7">
    <name type="scientific">Adineta ricciae</name>
    <name type="common">Rotifer</name>
    <dbReference type="NCBI Taxonomy" id="249248"/>
    <lineage>
        <taxon>Eukaryota</taxon>
        <taxon>Metazoa</taxon>
        <taxon>Spiralia</taxon>
        <taxon>Gnathifera</taxon>
        <taxon>Rotifera</taxon>
        <taxon>Eurotatoria</taxon>
        <taxon>Bdelloidea</taxon>
        <taxon>Adinetida</taxon>
        <taxon>Adinetidae</taxon>
        <taxon>Adineta</taxon>
    </lineage>
</organism>
<dbReference type="SMART" id="SM00028">
    <property type="entry name" value="TPR"/>
    <property type="match status" value="3"/>
</dbReference>
<evidence type="ECO:0000313" key="7">
    <source>
        <dbReference type="Proteomes" id="UP000663852"/>
    </source>
</evidence>
<dbReference type="Gene3D" id="1.25.40.10">
    <property type="entry name" value="Tetratricopeptide repeat domain"/>
    <property type="match status" value="1"/>
</dbReference>
<keyword evidence="3" id="KW-0413">Isomerase</keyword>
<evidence type="ECO:0000256" key="3">
    <source>
        <dbReference type="PROSITE-ProRule" id="PRU00277"/>
    </source>
</evidence>
<feature type="compositionally biased region" description="Basic and acidic residues" evidence="4">
    <location>
        <begin position="61"/>
        <end position="73"/>
    </location>
</feature>
<dbReference type="InterPro" id="IPR011990">
    <property type="entry name" value="TPR-like_helical_dom_sf"/>
</dbReference>
<evidence type="ECO:0000313" key="6">
    <source>
        <dbReference type="EMBL" id="CAF1194974.1"/>
    </source>
</evidence>
<dbReference type="EMBL" id="CAJNOJ010000145">
    <property type="protein sequence ID" value="CAF1194974.1"/>
    <property type="molecule type" value="Genomic_DNA"/>
</dbReference>
<reference evidence="6" key="1">
    <citation type="submission" date="2021-02" db="EMBL/GenBank/DDBJ databases">
        <authorList>
            <person name="Nowell W R."/>
        </authorList>
    </citation>
    <scope>NUCLEOTIDE SEQUENCE</scope>
</reference>
<dbReference type="GO" id="GO:0012505">
    <property type="term" value="C:endomembrane system"/>
    <property type="evidence" value="ECO:0007669"/>
    <property type="project" value="TreeGrafter"/>
</dbReference>
<dbReference type="SUPFAM" id="SSF48452">
    <property type="entry name" value="TPR-like"/>
    <property type="match status" value="1"/>
</dbReference>
<dbReference type="GO" id="GO:0016020">
    <property type="term" value="C:membrane"/>
    <property type="evidence" value="ECO:0007669"/>
    <property type="project" value="TreeGrafter"/>
</dbReference>
<feature type="compositionally biased region" description="Polar residues" evidence="4">
    <location>
        <begin position="19"/>
        <end position="30"/>
    </location>
</feature>
<dbReference type="GO" id="GO:0044183">
    <property type="term" value="F:protein folding chaperone"/>
    <property type="evidence" value="ECO:0007669"/>
    <property type="project" value="TreeGrafter"/>
</dbReference>
<feature type="compositionally biased region" description="Basic and acidic residues" evidence="4">
    <location>
        <begin position="9"/>
        <end position="18"/>
    </location>
</feature>
<dbReference type="InterPro" id="IPR050754">
    <property type="entry name" value="FKBP4/5/8-like"/>
</dbReference>
<evidence type="ECO:0000256" key="4">
    <source>
        <dbReference type="SAM" id="MobiDB-lite"/>
    </source>
</evidence>
<comment type="caution">
    <text evidence="6">The sequence shown here is derived from an EMBL/GenBank/DDBJ whole genome shotgun (WGS) entry which is preliminary data.</text>
</comment>